<dbReference type="InterPro" id="IPR057326">
    <property type="entry name" value="KR_dom"/>
</dbReference>
<dbReference type="PRINTS" id="PR00081">
    <property type="entry name" value="GDHRDH"/>
</dbReference>
<dbReference type="SMART" id="SM00822">
    <property type="entry name" value="PKS_KR"/>
    <property type="match status" value="1"/>
</dbReference>
<protein>
    <submittedName>
        <fullName evidence="5">SDR family oxidoreductase</fullName>
    </submittedName>
</protein>
<evidence type="ECO:0000313" key="5">
    <source>
        <dbReference type="EMBL" id="MDF3292255.1"/>
    </source>
</evidence>
<accession>A0ABT5ZRM1</accession>
<dbReference type="CDD" id="cd05233">
    <property type="entry name" value="SDR_c"/>
    <property type="match status" value="1"/>
</dbReference>
<comment type="caution">
    <text evidence="5">The sequence shown here is derived from an EMBL/GenBank/DDBJ whole genome shotgun (WGS) entry which is preliminary data.</text>
</comment>
<gene>
    <name evidence="5" type="ORF">P3G67_24065</name>
</gene>
<name>A0ABT5ZRM1_9ACTN</name>
<evidence type="ECO:0000259" key="4">
    <source>
        <dbReference type="SMART" id="SM00822"/>
    </source>
</evidence>
<dbReference type="InterPro" id="IPR002347">
    <property type="entry name" value="SDR_fam"/>
</dbReference>
<reference evidence="5 6" key="1">
    <citation type="submission" date="2023-03" db="EMBL/GenBank/DDBJ databases">
        <title>Draft genome sequence of Streptomyces sp. RB6PN23 isolated from peat swamp forest in Thailand.</title>
        <authorList>
            <person name="Klaysubun C."/>
            <person name="Duangmal K."/>
        </authorList>
    </citation>
    <scope>NUCLEOTIDE SEQUENCE [LARGE SCALE GENOMIC DNA]</scope>
    <source>
        <strain evidence="5 6">RB6PN23</strain>
    </source>
</reference>
<proteinExistence type="inferred from homology"/>
<evidence type="ECO:0000256" key="2">
    <source>
        <dbReference type="ARBA" id="ARBA00023002"/>
    </source>
</evidence>
<dbReference type="InterPro" id="IPR020904">
    <property type="entry name" value="Sc_DH/Rdtase_CS"/>
</dbReference>
<dbReference type="PANTHER" id="PTHR44196:SF1">
    <property type="entry name" value="DEHYDROGENASE_REDUCTASE SDR FAMILY MEMBER 7B"/>
    <property type="match status" value="1"/>
</dbReference>
<keyword evidence="2" id="KW-0560">Oxidoreductase</keyword>
<feature type="domain" description="Ketoreductase" evidence="4">
    <location>
        <begin position="4"/>
        <end position="181"/>
    </location>
</feature>
<dbReference type="Gene3D" id="3.40.50.720">
    <property type="entry name" value="NAD(P)-binding Rossmann-like Domain"/>
    <property type="match status" value="1"/>
</dbReference>
<dbReference type="PRINTS" id="PR00080">
    <property type="entry name" value="SDRFAMILY"/>
</dbReference>
<dbReference type="Pfam" id="PF00106">
    <property type="entry name" value="adh_short"/>
    <property type="match status" value="1"/>
</dbReference>
<dbReference type="PROSITE" id="PS00061">
    <property type="entry name" value="ADH_SHORT"/>
    <property type="match status" value="1"/>
</dbReference>
<keyword evidence="6" id="KW-1185">Reference proteome</keyword>
<dbReference type="RefSeq" id="WP_276095333.1">
    <property type="nucleotide sequence ID" value="NZ_JARJBC010000016.1"/>
</dbReference>
<evidence type="ECO:0000256" key="1">
    <source>
        <dbReference type="ARBA" id="ARBA00006484"/>
    </source>
</evidence>
<comment type="similarity">
    <text evidence="1 3">Belongs to the short-chain dehydrogenases/reductases (SDR) family.</text>
</comment>
<dbReference type="EMBL" id="JARJBC010000016">
    <property type="protein sequence ID" value="MDF3292255.1"/>
    <property type="molecule type" value="Genomic_DNA"/>
</dbReference>
<evidence type="ECO:0000256" key="3">
    <source>
        <dbReference type="RuleBase" id="RU000363"/>
    </source>
</evidence>
<dbReference type="PANTHER" id="PTHR44196">
    <property type="entry name" value="DEHYDROGENASE/REDUCTASE SDR FAMILY MEMBER 7B"/>
    <property type="match status" value="1"/>
</dbReference>
<dbReference type="Proteomes" id="UP001216579">
    <property type="component" value="Unassembled WGS sequence"/>
</dbReference>
<dbReference type="InterPro" id="IPR036291">
    <property type="entry name" value="NAD(P)-bd_dom_sf"/>
</dbReference>
<sequence length="268" mass="28067">MTRGLALITGAGGGIGSAIAVALAEAGMSVALLGRRPEPLARTARACARFGVPVVELRADVTDPAQVRAAVDTAGPVDLLVNNAGAVDRHEVPLWEADGDQWWRTYETNVRGTVNLCRAVLPGMIARASGRVVNINSILALRHEPHYSAYSASKMALLGLSGMLAEPLRRHGVLVFDISPGMVRTDMTLGMALCAGRTDWTAMDLITTALVRLAAGELDPLAGRFLHVGADDLDLLLANATALAGGEARTLRLSAYGPDDPLASMITA</sequence>
<dbReference type="SUPFAM" id="SSF51735">
    <property type="entry name" value="NAD(P)-binding Rossmann-fold domains"/>
    <property type="match status" value="1"/>
</dbReference>
<organism evidence="5 6">
    <name type="scientific">Streptomyces silvisoli</name>
    <dbReference type="NCBI Taxonomy" id="3034235"/>
    <lineage>
        <taxon>Bacteria</taxon>
        <taxon>Bacillati</taxon>
        <taxon>Actinomycetota</taxon>
        <taxon>Actinomycetes</taxon>
        <taxon>Kitasatosporales</taxon>
        <taxon>Streptomycetaceae</taxon>
        <taxon>Streptomyces</taxon>
    </lineage>
</organism>
<evidence type="ECO:0000313" key="6">
    <source>
        <dbReference type="Proteomes" id="UP001216579"/>
    </source>
</evidence>